<dbReference type="PROSITE" id="PS00189">
    <property type="entry name" value="LIPOYL"/>
    <property type="match status" value="1"/>
</dbReference>
<dbReference type="SUPFAM" id="SSF47005">
    <property type="entry name" value="Peripheral subunit-binding domain of 2-oxo acid dehydrogenase complex"/>
    <property type="match status" value="1"/>
</dbReference>
<evidence type="ECO:0000256" key="4">
    <source>
        <dbReference type="RuleBase" id="RU003423"/>
    </source>
</evidence>
<feature type="domain" description="Lipoyl-binding" evidence="5">
    <location>
        <begin position="2"/>
        <end position="78"/>
    </location>
</feature>
<dbReference type="PROSITE" id="PS51826">
    <property type="entry name" value="PSBD"/>
    <property type="match status" value="1"/>
</dbReference>
<feature type="domain" description="Peripheral subunit-binding (PSBD)" evidence="6">
    <location>
        <begin position="105"/>
        <end position="142"/>
    </location>
</feature>
<evidence type="ECO:0000313" key="8">
    <source>
        <dbReference type="Proteomes" id="UP001172778"/>
    </source>
</evidence>
<comment type="similarity">
    <text evidence="2 4">Belongs to the 2-oxoacid dehydrogenase family.</text>
</comment>
<dbReference type="Proteomes" id="UP001172778">
    <property type="component" value="Unassembled WGS sequence"/>
</dbReference>
<dbReference type="CDD" id="cd06849">
    <property type="entry name" value="lipoyl_domain"/>
    <property type="match status" value="1"/>
</dbReference>
<keyword evidence="8" id="KW-1185">Reference proteome</keyword>
<evidence type="ECO:0000256" key="3">
    <source>
        <dbReference type="ARBA" id="ARBA00022823"/>
    </source>
</evidence>
<evidence type="ECO:0000259" key="6">
    <source>
        <dbReference type="PROSITE" id="PS51826"/>
    </source>
</evidence>
<dbReference type="PANTHER" id="PTHR23151:SF90">
    <property type="entry name" value="DIHYDROLIPOYLLYSINE-RESIDUE ACETYLTRANSFERASE COMPONENT OF PYRUVATE DEHYDROGENASE COMPLEX, MITOCHONDRIAL-RELATED"/>
    <property type="match status" value="1"/>
</dbReference>
<keyword evidence="4 7" id="KW-0012">Acyltransferase</keyword>
<gene>
    <name evidence="7" type="ORF">PZA18_02580</name>
</gene>
<proteinExistence type="inferred from homology"/>
<dbReference type="Pfam" id="PF00198">
    <property type="entry name" value="2-oxoacid_dh"/>
    <property type="match status" value="1"/>
</dbReference>
<comment type="cofactor">
    <cofactor evidence="1 4">
        <name>(R)-lipoate</name>
        <dbReference type="ChEBI" id="CHEBI:83088"/>
    </cofactor>
</comment>
<comment type="caution">
    <text evidence="7">The sequence shown here is derived from an EMBL/GenBank/DDBJ whole genome shotgun (WGS) entry which is preliminary data.</text>
</comment>
<protein>
    <recommendedName>
        <fullName evidence="4">Dihydrolipoamide acetyltransferase component of pyruvate dehydrogenase complex</fullName>
        <ecNumber evidence="4">2.3.1.-</ecNumber>
    </recommendedName>
</protein>
<dbReference type="Pfam" id="PF02817">
    <property type="entry name" value="E3_binding"/>
    <property type="match status" value="1"/>
</dbReference>
<evidence type="ECO:0000313" key="7">
    <source>
        <dbReference type="EMBL" id="MDK2122933.1"/>
    </source>
</evidence>
<dbReference type="PROSITE" id="PS50968">
    <property type="entry name" value="BIOTINYL_LIPOYL"/>
    <property type="match status" value="1"/>
</dbReference>
<dbReference type="RefSeq" id="WP_284099220.1">
    <property type="nucleotide sequence ID" value="NZ_JARRAF010000002.1"/>
</dbReference>
<dbReference type="PANTHER" id="PTHR23151">
    <property type="entry name" value="DIHYDROLIPOAMIDE ACETYL/SUCCINYL-TRANSFERASE-RELATED"/>
    <property type="match status" value="1"/>
</dbReference>
<dbReference type="SUPFAM" id="SSF52777">
    <property type="entry name" value="CoA-dependent acyltransferases"/>
    <property type="match status" value="1"/>
</dbReference>
<dbReference type="EC" id="2.3.1.-" evidence="4"/>
<dbReference type="Gene3D" id="2.40.50.100">
    <property type="match status" value="1"/>
</dbReference>
<sequence>MTIEILMPALSPTMTEGTLAKWHVAAGDRVEQGDVIAEVETDKAIMEIEADADGVMGEILVAAGTADVQVGTLIARMQAGDAPARSVAAPTAAQVASQPVGLAPAPTPLARREAERNGLDLTSMAGSGGHGRVTREDVVRAAQPAVVAAPLAVAPAGEQPFNTVPVGSMRAAIARRMVEAKAAPHFYLEVDCRMDALLAVRKQLKERHAGLEVSINDFLIRALALSLKQVPEANVQWAGDRILHFGRVDIAVAVALDSGLITPLIRDAGSKGVREIASEMRELAERARQGGLKPEEYQGGSFSLSNLGMFGMKAIQPILNPPQAGIIGVGAAERRPWVEGDELVVATVMTATLSADHRVLDGATGARLLARFKALLENPLDMLL</sequence>
<dbReference type="InterPro" id="IPR023213">
    <property type="entry name" value="CAT-like_dom_sf"/>
</dbReference>
<keyword evidence="4 7" id="KW-0808">Transferase</keyword>
<dbReference type="InterPro" id="IPR003016">
    <property type="entry name" value="2-oxoA_DH_lipoyl-BS"/>
</dbReference>
<organism evidence="7 8">
    <name type="scientific">Parachitinimonas caeni</name>
    <dbReference type="NCBI Taxonomy" id="3031301"/>
    <lineage>
        <taxon>Bacteria</taxon>
        <taxon>Pseudomonadati</taxon>
        <taxon>Pseudomonadota</taxon>
        <taxon>Betaproteobacteria</taxon>
        <taxon>Neisseriales</taxon>
        <taxon>Chitinibacteraceae</taxon>
        <taxon>Parachitinimonas</taxon>
    </lineage>
</organism>
<dbReference type="InterPro" id="IPR045257">
    <property type="entry name" value="E2/Pdx1"/>
</dbReference>
<reference evidence="7" key="1">
    <citation type="submission" date="2023-03" db="EMBL/GenBank/DDBJ databases">
        <title>Chitinimonas shenzhenensis gen. nov., sp. nov., a novel member of family Burkholderiaceae isolated from activated sludge collected in Shen Zhen, China.</title>
        <authorList>
            <person name="Wang X."/>
        </authorList>
    </citation>
    <scope>NUCLEOTIDE SEQUENCE</scope>
    <source>
        <strain evidence="7">DQS-5</strain>
    </source>
</reference>
<dbReference type="InterPro" id="IPR001078">
    <property type="entry name" value="2-oxoacid_DH_actylTfrase"/>
</dbReference>
<dbReference type="Gene3D" id="4.10.320.10">
    <property type="entry name" value="E3-binding domain"/>
    <property type="match status" value="1"/>
</dbReference>
<dbReference type="InterPro" id="IPR000089">
    <property type="entry name" value="Biotin_lipoyl"/>
</dbReference>
<evidence type="ECO:0000256" key="2">
    <source>
        <dbReference type="ARBA" id="ARBA00007317"/>
    </source>
</evidence>
<dbReference type="InterPro" id="IPR004167">
    <property type="entry name" value="PSBD"/>
</dbReference>
<evidence type="ECO:0000256" key="1">
    <source>
        <dbReference type="ARBA" id="ARBA00001938"/>
    </source>
</evidence>
<dbReference type="GO" id="GO:0016746">
    <property type="term" value="F:acyltransferase activity"/>
    <property type="evidence" value="ECO:0007669"/>
    <property type="project" value="UniProtKB-KW"/>
</dbReference>
<keyword evidence="3 4" id="KW-0450">Lipoyl</keyword>
<accession>A0ABT7DV14</accession>
<dbReference type="SUPFAM" id="SSF51230">
    <property type="entry name" value="Single hybrid motif"/>
    <property type="match status" value="1"/>
</dbReference>
<dbReference type="Gene3D" id="3.30.559.10">
    <property type="entry name" value="Chloramphenicol acetyltransferase-like domain"/>
    <property type="match status" value="1"/>
</dbReference>
<evidence type="ECO:0000259" key="5">
    <source>
        <dbReference type="PROSITE" id="PS50968"/>
    </source>
</evidence>
<dbReference type="EMBL" id="JARRAF010000002">
    <property type="protein sequence ID" value="MDK2122933.1"/>
    <property type="molecule type" value="Genomic_DNA"/>
</dbReference>
<dbReference type="InterPro" id="IPR036625">
    <property type="entry name" value="E3-bd_dom_sf"/>
</dbReference>
<name>A0ABT7DV14_9NEIS</name>
<dbReference type="InterPro" id="IPR011053">
    <property type="entry name" value="Single_hybrid_motif"/>
</dbReference>
<dbReference type="Pfam" id="PF00364">
    <property type="entry name" value="Biotin_lipoyl"/>
    <property type="match status" value="1"/>
</dbReference>